<dbReference type="GO" id="GO:0006950">
    <property type="term" value="P:response to stress"/>
    <property type="evidence" value="ECO:0007669"/>
    <property type="project" value="UniProtKB-ARBA"/>
</dbReference>
<dbReference type="InterPro" id="IPR005101">
    <property type="entry name" value="Cryptochr/Photolyase_FAD-bd"/>
</dbReference>
<evidence type="ECO:0000256" key="5">
    <source>
        <dbReference type="PIRSR" id="PIRSR602081-1"/>
    </source>
</evidence>
<dbReference type="InterPro" id="IPR006050">
    <property type="entry name" value="DNA_photolyase_N"/>
</dbReference>
<evidence type="ECO:0000256" key="6">
    <source>
        <dbReference type="PIRSR" id="PIRSR602081-2"/>
    </source>
</evidence>
<comment type="caution">
    <text evidence="9">The sequence shown here is derived from an EMBL/GenBank/DDBJ whole genome shotgun (WGS) entry which is preliminary data.</text>
</comment>
<dbReference type="Gene3D" id="3.40.50.620">
    <property type="entry name" value="HUPs"/>
    <property type="match status" value="1"/>
</dbReference>
<dbReference type="PANTHER" id="PTHR11455:SF9">
    <property type="entry name" value="CRYPTOCHROME CIRCADIAN CLOCK 5 ISOFORM X1"/>
    <property type="match status" value="1"/>
</dbReference>
<dbReference type="PANTHER" id="PTHR11455">
    <property type="entry name" value="CRYPTOCHROME"/>
    <property type="match status" value="1"/>
</dbReference>
<evidence type="ECO:0000256" key="2">
    <source>
        <dbReference type="ARBA" id="ARBA00022630"/>
    </source>
</evidence>
<dbReference type="GO" id="GO:0071949">
    <property type="term" value="F:FAD binding"/>
    <property type="evidence" value="ECO:0007669"/>
    <property type="project" value="TreeGrafter"/>
</dbReference>
<proteinExistence type="inferred from homology"/>
<keyword evidence="3 5" id="KW-0274">FAD</keyword>
<feature type="site" description="Electron transfer via tryptophanyl radical" evidence="6">
    <location>
        <position position="364"/>
    </location>
</feature>
<evidence type="ECO:0000313" key="10">
    <source>
        <dbReference type="Proteomes" id="UP000306585"/>
    </source>
</evidence>
<feature type="binding site" evidence="5">
    <location>
        <position position="211"/>
    </location>
    <ligand>
        <name>FAD</name>
        <dbReference type="ChEBI" id="CHEBI:57692"/>
    </ligand>
</feature>
<comment type="similarity">
    <text evidence="7">Belongs to the DNA photolyase family.</text>
</comment>
<dbReference type="GO" id="GO:0003904">
    <property type="term" value="F:deoxyribodipyrimidine photo-lyase activity"/>
    <property type="evidence" value="ECO:0007669"/>
    <property type="project" value="TreeGrafter"/>
</dbReference>
<dbReference type="PROSITE" id="PS00691">
    <property type="entry name" value="DNA_PHOTOLYASES_1_2"/>
    <property type="match status" value="1"/>
</dbReference>
<feature type="domain" description="Photolyase/cryptochrome alpha/beta" evidence="8">
    <location>
        <begin position="3"/>
        <end position="132"/>
    </location>
</feature>
<dbReference type="PROSITE" id="PS00394">
    <property type="entry name" value="DNA_PHOTOLYASES_1_1"/>
    <property type="match status" value="1"/>
</dbReference>
<feature type="site" description="Electron transfer via tryptophanyl radical" evidence="6">
    <location>
        <position position="288"/>
    </location>
</feature>
<dbReference type="Gene3D" id="1.10.579.10">
    <property type="entry name" value="DNA Cyclobutane Dipyrimidine Photolyase, subunit A, domain 3"/>
    <property type="match status" value="1"/>
</dbReference>
<evidence type="ECO:0000313" key="9">
    <source>
        <dbReference type="EMBL" id="TLS67357.1"/>
    </source>
</evidence>
<dbReference type="SUPFAM" id="SSF48173">
    <property type="entry name" value="Cryptochrome/photolyase FAD-binding domain"/>
    <property type="match status" value="1"/>
</dbReference>
<protein>
    <submittedName>
        <fullName evidence="9">Deoxyribodipyrimidine photo-lyase</fullName>
    </submittedName>
</protein>
<dbReference type="PRINTS" id="PR00147">
    <property type="entry name" value="DNAPHOTLYASE"/>
</dbReference>
<evidence type="ECO:0000256" key="1">
    <source>
        <dbReference type="ARBA" id="ARBA00001932"/>
    </source>
</evidence>
<dbReference type="InterPro" id="IPR018394">
    <property type="entry name" value="DNA_photolyase_1_CS_C"/>
</dbReference>
<keyword evidence="9" id="KW-0456">Lyase</keyword>
<dbReference type="InterPro" id="IPR036134">
    <property type="entry name" value="Crypto/Photolyase_FAD-like_sf"/>
</dbReference>
<evidence type="ECO:0000259" key="8">
    <source>
        <dbReference type="PROSITE" id="PS51645"/>
    </source>
</evidence>
<dbReference type="Gene3D" id="1.25.40.80">
    <property type="match status" value="1"/>
</dbReference>
<dbReference type="InterPro" id="IPR002081">
    <property type="entry name" value="Cryptochrome/DNA_photolyase_1"/>
</dbReference>
<dbReference type="InterPro" id="IPR036155">
    <property type="entry name" value="Crypto/Photolyase_N_sf"/>
</dbReference>
<dbReference type="AlphaFoldDB" id="A0A5R9GSX4"/>
<dbReference type="Proteomes" id="UP000306585">
    <property type="component" value="Unassembled WGS sequence"/>
</dbReference>
<evidence type="ECO:0000256" key="7">
    <source>
        <dbReference type="RuleBase" id="RU004182"/>
    </source>
</evidence>
<keyword evidence="10" id="KW-1185">Reference proteome</keyword>
<keyword evidence="2 5" id="KW-0285">Flavoprotein</keyword>
<gene>
    <name evidence="9" type="ORF">FEF65_07995</name>
</gene>
<accession>A0A5R9GSX4</accession>
<dbReference type="Pfam" id="PF03441">
    <property type="entry name" value="FAD_binding_7"/>
    <property type="match status" value="1"/>
</dbReference>
<dbReference type="GO" id="GO:0006139">
    <property type="term" value="P:nucleobase-containing compound metabolic process"/>
    <property type="evidence" value="ECO:0007669"/>
    <property type="project" value="UniProtKB-ARBA"/>
</dbReference>
<dbReference type="RefSeq" id="WP_138239273.1">
    <property type="nucleotide sequence ID" value="NZ_VBRY01000006.1"/>
</dbReference>
<comment type="cofactor">
    <cofactor evidence="1">
        <name>(6R)-5,10-methylene-5,6,7,8-tetrahydrofolate</name>
        <dbReference type="ChEBI" id="CHEBI:15636"/>
    </cofactor>
</comment>
<comment type="cofactor">
    <cofactor evidence="5">
        <name>FAD</name>
        <dbReference type="ChEBI" id="CHEBI:57692"/>
    </cofactor>
    <text evidence="5">Binds 1 FAD per subunit.</text>
</comment>
<keyword evidence="4 7" id="KW-0157">Chromophore</keyword>
<feature type="binding site" evidence="5">
    <location>
        <begin position="223"/>
        <end position="227"/>
    </location>
    <ligand>
        <name>FAD</name>
        <dbReference type="ChEBI" id="CHEBI:57692"/>
    </ligand>
</feature>
<dbReference type="GO" id="GO:0003677">
    <property type="term" value="F:DNA binding"/>
    <property type="evidence" value="ECO:0007669"/>
    <property type="project" value="TreeGrafter"/>
</dbReference>
<evidence type="ECO:0000256" key="3">
    <source>
        <dbReference type="ARBA" id="ARBA00022827"/>
    </source>
</evidence>
<reference evidence="9 10" key="1">
    <citation type="journal article" date="2019" name="Appl. Environ. Microbiol.">
        <title>Environmental Evidence and Genomic Insight of Iron-oxidizing Bacteria Preference Towards More Corrosion Resistant Stainless Steel at Higher Salinities.</title>
        <authorList>
            <person name="Garrison C.E."/>
            <person name="Price K.A."/>
            <person name="Field E.K."/>
        </authorList>
    </citation>
    <scope>NUCLEOTIDE SEQUENCE [LARGE SCALE GENOMIC DNA]</scope>
    <source>
        <strain evidence="9 10">P3</strain>
    </source>
</reference>
<feature type="binding site" evidence="5">
    <location>
        <begin position="354"/>
        <end position="356"/>
    </location>
    <ligand>
        <name>FAD</name>
        <dbReference type="ChEBI" id="CHEBI:57692"/>
    </ligand>
</feature>
<dbReference type="InterPro" id="IPR014729">
    <property type="entry name" value="Rossmann-like_a/b/a_fold"/>
</dbReference>
<dbReference type="SUPFAM" id="SSF52425">
    <property type="entry name" value="Cryptochrome/photolyase, N-terminal domain"/>
    <property type="match status" value="1"/>
</dbReference>
<sequence>MKEHGLVVFRRDLRLYDHTALAAACRMCRKVSLCFVLDPEQLQPHAWHSGPGLCYMQQALLQLHARLREYGAGLWIVSGKPADAIAGLSRRLGVDSLFINRDYTPFSRQRDQDIQAANAAQRSLYWYDDALLVPPGHLLNGSGEPYQVFGAFFRAASRIAVAAPDHSPVHSRLAGMAEAQWVDGYERLKGIADGQPLITGLQGDLTAYRNYQGERDFPALDATTHWSVQLKFGTVSVRELYSRVWHELGAEHPLIRQLYWRDFFYHIAWHYPHVFGHAFHRHFDAIQWQDHEALFQCWCEGKTGFPIVDAGMRELAESGFMHNRVRMIVASFLVKDLHIDWRKGEAWFARHLVDYDPAINNGNWQWAASTGCDAQPWFRIFNPWLQQKRFDADCRYIRRWLPALSQIDSRTIHQWGERGDQRIHPLPVVDHKTEAALAKQIYRHASTRENHHVKYG</sequence>
<organism evidence="9 10">
    <name type="scientific">Mariprofundus erugo</name>
    <dbReference type="NCBI Taxonomy" id="2528639"/>
    <lineage>
        <taxon>Bacteria</taxon>
        <taxon>Pseudomonadati</taxon>
        <taxon>Pseudomonadota</taxon>
        <taxon>Candidatius Mariprofundia</taxon>
        <taxon>Mariprofundales</taxon>
        <taxon>Mariprofundaceae</taxon>
        <taxon>Mariprofundus</taxon>
    </lineage>
</organism>
<dbReference type="Pfam" id="PF00875">
    <property type="entry name" value="DNA_photolyase"/>
    <property type="match status" value="1"/>
</dbReference>
<dbReference type="PROSITE" id="PS51645">
    <property type="entry name" value="PHR_CRY_ALPHA_BETA"/>
    <property type="match status" value="1"/>
</dbReference>
<feature type="site" description="Electron transfer via tryptophanyl radical" evidence="6">
    <location>
        <position position="341"/>
    </location>
</feature>
<name>A0A5R9GSX4_9PROT</name>
<dbReference type="EMBL" id="VBRY01000006">
    <property type="protein sequence ID" value="TLS67357.1"/>
    <property type="molecule type" value="Genomic_DNA"/>
</dbReference>
<evidence type="ECO:0000256" key="4">
    <source>
        <dbReference type="ARBA" id="ARBA00022991"/>
    </source>
</evidence>
<feature type="binding site" evidence="5">
    <location>
        <begin position="257"/>
        <end position="264"/>
    </location>
    <ligand>
        <name>FAD</name>
        <dbReference type="ChEBI" id="CHEBI:57692"/>
    </ligand>
</feature>